<evidence type="ECO:0000313" key="3">
    <source>
        <dbReference type="Proteomes" id="UP001142317"/>
    </source>
</evidence>
<dbReference type="EMBL" id="BSEO01000001">
    <property type="protein sequence ID" value="GLJ78687.1"/>
    <property type="molecule type" value="Genomic_DNA"/>
</dbReference>
<gene>
    <name evidence="2" type="ORF">GCM10017586_03690</name>
</gene>
<feature type="domain" description="Gp28/Gp37-like" evidence="1">
    <location>
        <begin position="10"/>
        <end position="337"/>
    </location>
</feature>
<name>A0A9W6HF28_9MICO</name>
<dbReference type="RefSeq" id="WP_210005392.1">
    <property type="nucleotide sequence ID" value="NZ_BSEO01000001.1"/>
</dbReference>
<reference evidence="2" key="1">
    <citation type="journal article" date="2014" name="Int. J. Syst. Evol. Microbiol.">
        <title>Complete genome sequence of Corynebacterium casei LMG S-19264T (=DSM 44701T), isolated from a smear-ripened cheese.</title>
        <authorList>
            <consortium name="US DOE Joint Genome Institute (JGI-PGF)"/>
            <person name="Walter F."/>
            <person name="Albersmeier A."/>
            <person name="Kalinowski J."/>
            <person name="Ruckert C."/>
        </authorList>
    </citation>
    <scope>NUCLEOTIDE SEQUENCE</scope>
    <source>
        <strain evidence="2">VKM Ac-1447</strain>
    </source>
</reference>
<dbReference type="InterPro" id="IPR029432">
    <property type="entry name" value="Gp28/Gp37-like_dom"/>
</dbReference>
<comment type="caution">
    <text evidence="2">The sequence shown here is derived from an EMBL/GenBank/DDBJ whole genome shotgun (WGS) entry which is preliminary data.</text>
</comment>
<keyword evidence="3" id="KW-1185">Reference proteome</keyword>
<proteinExistence type="predicted"/>
<dbReference type="Pfam" id="PF14594">
    <property type="entry name" value="Sipho_Gp37"/>
    <property type="match status" value="1"/>
</dbReference>
<organism evidence="2 3">
    <name type="scientific">Microbacterium imperiale</name>
    <dbReference type="NCBI Taxonomy" id="33884"/>
    <lineage>
        <taxon>Bacteria</taxon>
        <taxon>Bacillati</taxon>
        <taxon>Actinomycetota</taxon>
        <taxon>Actinomycetes</taxon>
        <taxon>Micrococcales</taxon>
        <taxon>Microbacteriaceae</taxon>
        <taxon>Microbacterium</taxon>
    </lineage>
</organism>
<dbReference type="AlphaFoldDB" id="A0A9W6HF28"/>
<accession>A0A9W6HF28</accession>
<sequence>MGDGLKFVIYDKTGAFQRQFEGVDATADLTPNVVPTASFALDDDHEAVPAATEDGARCAVWFRGEERFRGIIQETPGEGPFGQVTAQVRGDLRKLWHWQGRPKPGAEVSAQDREYATYRGPSETVFKTALQENFDRLGVPWTVAPSQGRGSQIEVSFRFHPLAEKLIPALTADGLIVTLAYIGTQVVVDVRESLLVPGVLTVASGIPEEYTFARTGPTVTRVIVGGRGEGVEREFAEVRDADLEAQWGDIIEGFRDARNTDEGADITLDGREALAEGRPTAGVNTTLNETPRFRFGSTYDYGDRVHIQVGPIDRVQPVSVAITESASDGVLVRPRIGEVEGDTNDKLAADVARLARGIRDTGRR</sequence>
<reference evidence="2" key="2">
    <citation type="submission" date="2023-01" db="EMBL/GenBank/DDBJ databases">
        <authorList>
            <person name="Sun Q."/>
            <person name="Evtushenko L."/>
        </authorList>
    </citation>
    <scope>NUCLEOTIDE SEQUENCE</scope>
    <source>
        <strain evidence="2">VKM Ac-1447</strain>
    </source>
</reference>
<protein>
    <recommendedName>
        <fullName evidence="1">Gp28/Gp37-like domain-containing protein</fullName>
    </recommendedName>
</protein>
<evidence type="ECO:0000259" key="1">
    <source>
        <dbReference type="Pfam" id="PF14594"/>
    </source>
</evidence>
<dbReference type="Proteomes" id="UP001142317">
    <property type="component" value="Unassembled WGS sequence"/>
</dbReference>
<evidence type="ECO:0000313" key="2">
    <source>
        <dbReference type="EMBL" id="GLJ78687.1"/>
    </source>
</evidence>